<dbReference type="Proteomes" id="UP000320722">
    <property type="component" value="Chromosome"/>
</dbReference>
<dbReference type="GO" id="GO:0048040">
    <property type="term" value="F:UDP-glucuronate decarboxylase activity"/>
    <property type="evidence" value="ECO:0007669"/>
    <property type="project" value="TreeGrafter"/>
</dbReference>
<keyword evidence="6" id="KW-0413">Isomerase</keyword>
<dbReference type="GO" id="GO:0005737">
    <property type="term" value="C:cytoplasm"/>
    <property type="evidence" value="ECO:0007669"/>
    <property type="project" value="TreeGrafter"/>
</dbReference>
<name>A0A517WI72_9PLAN</name>
<evidence type="ECO:0000256" key="3">
    <source>
        <dbReference type="ARBA" id="ARBA00023027"/>
    </source>
</evidence>
<evidence type="ECO:0000313" key="6">
    <source>
        <dbReference type="EMBL" id="QDU04959.1"/>
    </source>
</evidence>
<evidence type="ECO:0000256" key="4">
    <source>
        <dbReference type="ARBA" id="ARBA00023239"/>
    </source>
</evidence>
<dbReference type="SUPFAM" id="SSF51735">
    <property type="entry name" value="NAD(P)-binding Rossmann-fold domains"/>
    <property type="match status" value="1"/>
</dbReference>
<dbReference type="Pfam" id="PF01370">
    <property type="entry name" value="Epimerase"/>
    <property type="match status" value="1"/>
</dbReference>
<dbReference type="PANTHER" id="PTHR43078:SF44">
    <property type="entry name" value="CDP TYVULOSE EPIMERASE"/>
    <property type="match status" value="1"/>
</dbReference>
<keyword evidence="2" id="KW-0210">Decarboxylase</keyword>
<sequence length="362" mass="40804">MAEFKKMIEHKTIVVTGGAGFVGSSLIHTLRRTTDSRIIAFDNLRRRGSELNLERFKDSGVEFVHGDVRLPSDWESLPAFDLLIDCSAEPSVTQGTTGSGWPLIENNLVSTAHCLEAARRNDAALMLLSTSRIYPIRSLESLTWEEQETRYAWLDEQPLPGVSSQGVSELFPLQGARSLYGATKLASEYLLQEYHYLHGMPVMVNRCGVLAGPWQMGKVDQGVVSLWVARHYFEKPLCYKGFGGTGKQVRDVLHIDDFSDLLLEQLKHKEKWDATPYNVGGGLSSSTSLLELTRLCREVTGHSFELAKEEKTSEVDLRIYLTDNSRVSQEFNWKPKRNMQDIVESIYHWIDQSPPGLQKILG</sequence>
<dbReference type="InterPro" id="IPR036291">
    <property type="entry name" value="NAD(P)-bd_dom_sf"/>
</dbReference>
<dbReference type="Gene3D" id="3.40.50.720">
    <property type="entry name" value="NAD(P)-binding Rossmann-like Domain"/>
    <property type="match status" value="1"/>
</dbReference>
<dbReference type="EC" id="5.1.3.10" evidence="6"/>
<dbReference type="EMBL" id="CP036347">
    <property type="protein sequence ID" value="QDU04959.1"/>
    <property type="molecule type" value="Genomic_DNA"/>
</dbReference>
<dbReference type="GO" id="GO:0042732">
    <property type="term" value="P:D-xylose metabolic process"/>
    <property type="evidence" value="ECO:0007669"/>
    <property type="project" value="InterPro"/>
</dbReference>
<dbReference type="GO" id="GO:0070403">
    <property type="term" value="F:NAD+ binding"/>
    <property type="evidence" value="ECO:0007669"/>
    <property type="project" value="InterPro"/>
</dbReference>
<evidence type="ECO:0000259" key="5">
    <source>
        <dbReference type="Pfam" id="PF01370"/>
    </source>
</evidence>
<accession>A0A517WI72</accession>
<gene>
    <name evidence="6" type="primary">rfbE_2</name>
    <name evidence="6" type="ORF">V6x_46900</name>
</gene>
<keyword evidence="4" id="KW-0456">Lyase</keyword>
<evidence type="ECO:0000313" key="7">
    <source>
        <dbReference type="Proteomes" id="UP000320722"/>
    </source>
</evidence>
<dbReference type="InterPro" id="IPR044516">
    <property type="entry name" value="UXS-like"/>
</dbReference>
<evidence type="ECO:0000256" key="2">
    <source>
        <dbReference type="ARBA" id="ARBA00022793"/>
    </source>
</evidence>
<reference evidence="6 7" key="1">
    <citation type="submission" date="2019-02" db="EMBL/GenBank/DDBJ databases">
        <title>Deep-cultivation of Planctomycetes and their phenomic and genomic characterization uncovers novel biology.</title>
        <authorList>
            <person name="Wiegand S."/>
            <person name="Jogler M."/>
            <person name="Boedeker C."/>
            <person name="Pinto D."/>
            <person name="Vollmers J."/>
            <person name="Rivas-Marin E."/>
            <person name="Kohn T."/>
            <person name="Peeters S.H."/>
            <person name="Heuer A."/>
            <person name="Rast P."/>
            <person name="Oberbeckmann S."/>
            <person name="Bunk B."/>
            <person name="Jeske O."/>
            <person name="Meyerdierks A."/>
            <person name="Storesund J.E."/>
            <person name="Kallscheuer N."/>
            <person name="Luecker S."/>
            <person name="Lage O.M."/>
            <person name="Pohl T."/>
            <person name="Merkel B.J."/>
            <person name="Hornburger P."/>
            <person name="Mueller R.-W."/>
            <person name="Bruemmer F."/>
            <person name="Labrenz M."/>
            <person name="Spormann A.M."/>
            <person name="Op den Camp H."/>
            <person name="Overmann J."/>
            <person name="Amann R."/>
            <person name="Jetten M.S.M."/>
            <person name="Mascher T."/>
            <person name="Medema M.H."/>
            <person name="Devos D.P."/>
            <person name="Kaster A.-K."/>
            <person name="Ovreas L."/>
            <person name="Rohde M."/>
            <person name="Galperin M.Y."/>
            <person name="Jogler C."/>
        </authorList>
    </citation>
    <scope>NUCLEOTIDE SEQUENCE [LARGE SCALE GENOMIC DNA]</scope>
    <source>
        <strain evidence="6 7">V6</strain>
    </source>
</reference>
<dbReference type="InterPro" id="IPR001509">
    <property type="entry name" value="Epimerase_deHydtase"/>
</dbReference>
<dbReference type="AlphaFoldDB" id="A0A517WI72"/>
<feature type="domain" description="NAD-dependent epimerase/dehydratase" evidence="5">
    <location>
        <begin position="13"/>
        <end position="280"/>
    </location>
</feature>
<organism evidence="6 7">
    <name type="scientific">Gimesia chilikensis</name>
    <dbReference type="NCBI Taxonomy" id="2605989"/>
    <lineage>
        <taxon>Bacteria</taxon>
        <taxon>Pseudomonadati</taxon>
        <taxon>Planctomycetota</taxon>
        <taxon>Planctomycetia</taxon>
        <taxon>Planctomycetales</taxon>
        <taxon>Planctomycetaceae</taxon>
        <taxon>Gimesia</taxon>
    </lineage>
</organism>
<protein>
    <submittedName>
        <fullName evidence="6">CDP-paratose 2-epimerase</fullName>
        <ecNumber evidence="6">5.1.3.10</ecNumber>
    </submittedName>
</protein>
<comment type="cofactor">
    <cofactor evidence="1">
        <name>NAD(+)</name>
        <dbReference type="ChEBI" id="CHEBI:57540"/>
    </cofactor>
</comment>
<proteinExistence type="predicted"/>
<evidence type="ECO:0000256" key="1">
    <source>
        <dbReference type="ARBA" id="ARBA00001911"/>
    </source>
</evidence>
<dbReference type="PANTHER" id="PTHR43078">
    <property type="entry name" value="UDP-GLUCURONIC ACID DECARBOXYLASE-RELATED"/>
    <property type="match status" value="1"/>
</dbReference>
<dbReference type="GO" id="GO:0047732">
    <property type="term" value="F:CDP-abequose epimerase activity"/>
    <property type="evidence" value="ECO:0007669"/>
    <property type="project" value="UniProtKB-EC"/>
</dbReference>
<keyword evidence="3" id="KW-0520">NAD</keyword>